<dbReference type="SUPFAM" id="SSF48452">
    <property type="entry name" value="TPR-like"/>
    <property type="match status" value="1"/>
</dbReference>
<dbReference type="GO" id="GO:0005737">
    <property type="term" value="C:cytoplasm"/>
    <property type="evidence" value="ECO:0007669"/>
    <property type="project" value="UniProtKB-SubCell"/>
</dbReference>
<dbReference type="OrthoDB" id="9450131at2759"/>
<dbReference type="SMART" id="SM00028">
    <property type="entry name" value="TPR"/>
    <property type="match status" value="3"/>
</dbReference>
<reference evidence="10" key="1">
    <citation type="submission" date="2014-09" db="EMBL/GenBank/DDBJ databases">
        <title>Draft genome sequence of an oleaginous Mucoromycotina fungus Mucor ambiguus NBRC6742.</title>
        <authorList>
            <person name="Takeda I."/>
            <person name="Yamane N."/>
            <person name="Morita T."/>
            <person name="Tamano K."/>
            <person name="Machida M."/>
            <person name="Baker S."/>
            <person name="Koike H."/>
        </authorList>
    </citation>
    <scope>NUCLEOTIDE SEQUENCE</scope>
    <source>
        <strain evidence="10">NBRC 6742</strain>
    </source>
</reference>
<dbReference type="InterPro" id="IPR053793">
    <property type="entry name" value="PB1-like"/>
</dbReference>
<protein>
    <submittedName>
        <fullName evidence="10">Tetratricopeptide</fullName>
    </submittedName>
</protein>
<feature type="repeat" description="TPR" evidence="7">
    <location>
        <begin position="36"/>
        <end position="69"/>
    </location>
</feature>
<comment type="similarity">
    <text evidence="2">Belongs to the NCF2/NOXA1 family.</text>
</comment>
<evidence type="ECO:0000256" key="5">
    <source>
        <dbReference type="ARBA" id="ARBA00022737"/>
    </source>
</evidence>
<dbReference type="InterPro" id="IPR019734">
    <property type="entry name" value="TPR_rpt"/>
</dbReference>
<dbReference type="SUPFAM" id="SSF54277">
    <property type="entry name" value="CAD &amp; PB1 domains"/>
    <property type="match status" value="1"/>
</dbReference>
<dbReference type="InterPro" id="IPR000270">
    <property type="entry name" value="PB1_dom"/>
</dbReference>
<evidence type="ECO:0000256" key="2">
    <source>
        <dbReference type="ARBA" id="ARBA00008051"/>
    </source>
</evidence>
<keyword evidence="6 7" id="KW-0802">TPR repeat</keyword>
<dbReference type="EMBL" id="DF836355">
    <property type="protein sequence ID" value="GAN04524.1"/>
    <property type="molecule type" value="Genomic_DNA"/>
</dbReference>
<dbReference type="FunFam" id="1.25.40.10:FF:000017">
    <property type="entry name" value="NADPH oxidase regulator NoxR"/>
    <property type="match status" value="1"/>
</dbReference>
<feature type="compositionally biased region" description="Low complexity" evidence="8">
    <location>
        <begin position="260"/>
        <end position="271"/>
    </location>
</feature>
<evidence type="ECO:0000256" key="8">
    <source>
        <dbReference type="SAM" id="MobiDB-lite"/>
    </source>
</evidence>
<dbReference type="Gene3D" id="1.25.40.10">
    <property type="entry name" value="Tetratricopeptide repeat domain"/>
    <property type="match status" value="1"/>
</dbReference>
<dbReference type="CDD" id="cd05992">
    <property type="entry name" value="PB1"/>
    <property type="match status" value="1"/>
</dbReference>
<feature type="compositionally biased region" description="Low complexity" evidence="8">
    <location>
        <begin position="280"/>
        <end position="301"/>
    </location>
</feature>
<dbReference type="PROSITE" id="PS50005">
    <property type="entry name" value="TPR"/>
    <property type="match status" value="2"/>
</dbReference>
<comment type="subcellular location">
    <subcellularLocation>
        <location evidence="1">Cytoplasm</location>
    </subcellularLocation>
</comment>
<evidence type="ECO:0000259" key="9">
    <source>
        <dbReference type="PROSITE" id="PS51745"/>
    </source>
</evidence>
<dbReference type="Pfam" id="PF13181">
    <property type="entry name" value="TPR_8"/>
    <property type="match status" value="1"/>
</dbReference>
<feature type="compositionally biased region" description="Polar residues" evidence="8">
    <location>
        <begin position="226"/>
        <end position="235"/>
    </location>
</feature>
<evidence type="ECO:0000313" key="11">
    <source>
        <dbReference type="Proteomes" id="UP000053815"/>
    </source>
</evidence>
<gene>
    <name evidence="10" type="ORF">MAM1_0066c03985</name>
</gene>
<accession>A0A0C9MAZ0</accession>
<keyword evidence="3" id="KW-0728">SH3 domain</keyword>
<dbReference type="Proteomes" id="UP000053815">
    <property type="component" value="Unassembled WGS sequence"/>
</dbReference>
<feature type="compositionally biased region" description="Polar residues" evidence="8">
    <location>
        <begin position="311"/>
        <end position="326"/>
    </location>
</feature>
<dbReference type="Pfam" id="PF00564">
    <property type="entry name" value="PB1"/>
    <property type="match status" value="1"/>
</dbReference>
<feature type="region of interest" description="Disordered" evidence="8">
    <location>
        <begin position="342"/>
        <end position="393"/>
    </location>
</feature>
<feature type="domain" description="PB1" evidence="9">
    <location>
        <begin position="458"/>
        <end position="537"/>
    </location>
</feature>
<feature type="repeat" description="TPR" evidence="7">
    <location>
        <begin position="70"/>
        <end position="103"/>
    </location>
</feature>
<organism evidence="10">
    <name type="scientific">Mucor ambiguus</name>
    <dbReference type="NCBI Taxonomy" id="91626"/>
    <lineage>
        <taxon>Eukaryota</taxon>
        <taxon>Fungi</taxon>
        <taxon>Fungi incertae sedis</taxon>
        <taxon>Mucoromycota</taxon>
        <taxon>Mucoromycotina</taxon>
        <taxon>Mucoromycetes</taxon>
        <taxon>Mucorales</taxon>
        <taxon>Mucorineae</taxon>
        <taxon>Mucoraceae</taxon>
        <taxon>Mucor</taxon>
    </lineage>
</organism>
<dbReference type="PANTHER" id="PTHR15175:SF0">
    <property type="entry name" value="SH3 DOMAIN-CONTAINING PROTEIN C23A1.17"/>
    <property type="match status" value="1"/>
</dbReference>
<sequence length="537" mass="60870">MSLKYELEQWQAACAAFDVRDFDKSIKAFIGIADSAKMHFNIGLIFATVEDHDHALGAYSKALLLDPYFAVAYFQRGVSYFIKNDMENARKDFDQAYQKLRGNQIINYQQLGLSFRLYSCEVLFNRGICQLYLGKMDAGLTDLYHAQKSRMTEEHDVIDQAVKDRGKGYSVFSIPPFVIFRPPENRLRQLNGVDMFAVVDQLQPTKKQQSMVKQAALAQPAAPSSNTVKRNNSVLLTDRVHKYTPKQPSLLSSTPPHSIPVALPHPQQQQLPPVPPPSQQMPMQTISVQQQQQQQPSQPIPTRRRKDSNLGMYQSDDSGSTASFCSSNYRYRQDGRRVDSGFESTLEDNRYSSSSSLGTLGGRNSAKSLKSQQSQTPPPVPRIPKQHDEDNTMYGDFDQELEQVYGSLHTMSVQDRERDIIRYRLATGGSKEDIRLQSSTSTSTIGSNNSNSSFNSGKIKIKIHHVDTRILLVSNQITFDELKARIQDKFGVPASIRLQYKDEDDEMVLMIDDDDLFMARQVNKIPNELEKLEIWCV</sequence>
<dbReference type="SMART" id="SM00666">
    <property type="entry name" value="PB1"/>
    <property type="match status" value="1"/>
</dbReference>
<evidence type="ECO:0000256" key="4">
    <source>
        <dbReference type="ARBA" id="ARBA00022490"/>
    </source>
</evidence>
<feature type="compositionally biased region" description="Polar residues" evidence="8">
    <location>
        <begin position="246"/>
        <end position="256"/>
    </location>
</feature>
<evidence type="ECO:0000256" key="3">
    <source>
        <dbReference type="ARBA" id="ARBA00022443"/>
    </source>
</evidence>
<evidence type="ECO:0000256" key="7">
    <source>
        <dbReference type="PROSITE-ProRule" id="PRU00339"/>
    </source>
</evidence>
<dbReference type="AlphaFoldDB" id="A0A0C9MAZ0"/>
<dbReference type="Gene3D" id="3.10.20.90">
    <property type="entry name" value="Phosphatidylinositol 3-kinase Catalytic Subunit, Chain A, domain 1"/>
    <property type="match status" value="1"/>
</dbReference>
<feature type="compositionally biased region" description="Low complexity" evidence="8">
    <location>
        <begin position="214"/>
        <end position="225"/>
    </location>
</feature>
<dbReference type="STRING" id="91626.A0A0C9MAZ0"/>
<proteinExistence type="inferred from homology"/>
<dbReference type="InterPro" id="IPR011990">
    <property type="entry name" value="TPR-like_helical_dom_sf"/>
</dbReference>
<evidence type="ECO:0000313" key="10">
    <source>
        <dbReference type="EMBL" id="GAN04524.1"/>
    </source>
</evidence>
<evidence type="ECO:0000256" key="6">
    <source>
        <dbReference type="ARBA" id="ARBA00022803"/>
    </source>
</evidence>
<evidence type="ECO:0000256" key="1">
    <source>
        <dbReference type="ARBA" id="ARBA00004496"/>
    </source>
</evidence>
<name>A0A0C9MAZ0_9FUNG</name>
<feature type="region of interest" description="Disordered" evidence="8">
    <location>
        <begin position="210"/>
        <end position="326"/>
    </location>
</feature>
<keyword evidence="5" id="KW-0677">Repeat</keyword>
<dbReference type="PROSITE" id="PS51745">
    <property type="entry name" value="PB1"/>
    <property type="match status" value="1"/>
</dbReference>
<feature type="compositionally biased region" description="Polar residues" evidence="8">
    <location>
        <begin position="365"/>
        <end position="375"/>
    </location>
</feature>
<keyword evidence="11" id="KW-1185">Reference proteome</keyword>
<keyword evidence="4" id="KW-0963">Cytoplasm</keyword>
<dbReference type="PANTHER" id="PTHR15175">
    <property type="entry name" value="NEUTROPHIL CYTOSOLIC FACTOR 2, NEUTROPHIL NADPH OXIDASE FACTOR 2"/>
    <property type="match status" value="1"/>
</dbReference>
<dbReference type="InterPro" id="IPR051864">
    <property type="entry name" value="NCF2_NOXA1"/>
</dbReference>